<feature type="domain" description="ZSWIM1/3 RNaseH-like" evidence="1">
    <location>
        <begin position="2"/>
        <end position="91"/>
    </location>
</feature>
<organism evidence="2 3">
    <name type="scientific">Stichopus japonicus</name>
    <name type="common">Sea cucumber</name>
    <dbReference type="NCBI Taxonomy" id="307972"/>
    <lineage>
        <taxon>Eukaryota</taxon>
        <taxon>Metazoa</taxon>
        <taxon>Echinodermata</taxon>
        <taxon>Eleutherozoa</taxon>
        <taxon>Echinozoa</taxon>
        <taxon>Holothuroidea</taxon>
        <taxon>Aspidochirotacea</taxon>
        <taxon>Aspidochirotida</taxon>
        <taxon>Stichopodidae</taxon>
        <taxon>Apostichopus</taxon>
    </lineage>
</organism>
<dbReference type="PANTHER" id="PTHR47456">
    <property type="entry name" value="PHD-TYPE DOMAIN-CONTAINING PROTEIN"/>
    <property type="match status" value="1"/>
</dbReference>
<accession>A0A2G8KII4</accession>
<evidence type="ECO:0000313" key="3">
    <source>
        <dbReference type="Proteomes" id="UP000230750"/>
    </source>
</evidence>
<dbReference type="OrthoDB" id="6142716at2759"/>
<evidence type="ECO:0000313" key="2">
    <source>
        <dbReference type="EMBL" id="PIK47802.1"/>
    </source>
</evidence>
<gene>
    <name evidence="2" type="ORF">BSL78_15345</name>
</gene>
<name>A0A2G8KII4_STIJA</name>
<evidence type="ECO:0000259" key="1">
    <source>
        <dbReference type="Pfam" id="PF21056"/>
    </source>
</evidence>
<dbReference type="EMBL" id="MRZV01000558">
    <property type="protein sequence ID" value="PIK47802.1"/>
    <property type="molecule type" value="Genomic_DNA"/>
</dbReference>
<dbReference type="Pfam" id="PF21056">
    <property type="entry name" value="ZSWIM1-3_RNaseH-like"/>
    <property type="match status" value="1"/>
</dbReference>
<comment type="caution">
    <text evidence="2">The sequence shown here is derived from an EMBL/GenBank/DDBJ whole genome shotgun (WGS) entry which is preliminary data.</text>
</comment>
<dbReference type="AlphaFoldDB" id="A0A2G8KII4"/>
<sequence length="281" mass="33055">MLLERYGELVLLDATYRTTKYALPLFIMVVRTNVGYTPVATFICESETTAHIAEALSIIKEWNLRWKPRFFMIDYSEPEYQALQDVFPEAHKYVCSFHREQAWIRWCREGKNQLTTDNQHHLLKMLRDIATANSKEKCDKGIHILRSSKLYASNNRVKAYTETRWLGICQEVQYKSCLRDDQEVGTGSPVQQEDETDISGEEASTCNRYIHSTQKCLREKLKVRRISLFSPLMLMSCQMSSPNSHWHVLNWNRPYREKASCLYTSLARNQPFVHCLKERKR</sequence>
<reference evidence="2 3" key="1">
    <citation type="journal article" date="2017" name="PLoS Biol.">
        <title>The sea cucumber genome provides insights into morphological evolution and visceral regeneration.</title>
        <authorList>
            <person name="Zhang X."/>
            <person name="Sun L."/>
            <person name="Yuan J."/>
            <person name="Sun Y."/>
            <person name="Gao Y."/>
            <person name="Zhang L."/>
            <person name="Li S."/>
            <person name="Dai H."/>
            <person name="Hamel J.F."/>
            <person name="Liu C."/>
            <person name="Yu Y."/>
            <person name="Liu S."/>
            <person name="Lin W."/>
            <person name="Guo K."/>
            <person name="Jin S."/>
            <person name="Xu P."/>
            <person name="Storey K.B."/>
            <person name="Huan P."/>
            <person name="Zhang T."/>
            <person name="Zhou Y."/>
            <person name="Zhang J."/>
            <person name="Lin C."/>
            <person name="Li X."/>
            <person name="Xing L."/>
            <person name="Huo D."/>
            <person name="Sun M."/>
            <person name="Wang L."/>
            <person name="Mercier A."/>
            <person name="Li F."/>
            <person name="Yang H."/>
            <person name="Xiang J."/>
        </authorList>
    </citation>
    <scope>NUCLEOTIDE SEQUENCE [LARGE SCALE GENOMIC DNA]</scope>
    <source>
        <strain evidence="2">Shaxun</strain>
        <tissue evidence="2">Muscle</tissue>
    </source>
</reference>
<proteinExistence type="predicted"/>
<protein>
    <recommendedName>
        <fullName evidence="1">ZSWIM1/3 RNaseH-like domain-containing protein</fullName>
    </recommendedName>
</protein>
<dbReference type="InterPro" id="IPR048324">
    <property type="entry name" value="ZSWIM1-3_RNaseH-like"/>
</dbReference>
<keyword evidence="3" id="KW-1185">Reference proteome</keyword>
<dbReference type="STRING" id="307972.A0A2G8KII4"/>
<dbReference type="Proteomes" id="UP000230750">
    <property type="component" value="Unassembled WGS sequence"/>
</dbReference>